<evidence type="ECO:0000256" key="1">
    <source>
        <dbReference type="SAM" id="Phobius"/>
    </source>
</evidence>
<feature type="transmembrane region" description="Helical" evidence="1">
    <location>
        <begin position="7"/>
        <end position="27"/>
    </location>
</feature>
<dbReference type="AlphaFoldDB" id="A0A327QFK2"/>
<keyword evidence="1" id="KW-0472">Membrane</keyword>
<sequence>MKPLRFTALTTLVHAIIVSVGFTFIALPHAEDIFESKALTFLALVLVYGIFDYIVVFFLTLLCIHLTYRRTSVQMIKWSSPLAFIVLGILIAIVGGLAVDRAETMYMFIGFGMLTIVMALLLAGILFIFRLEPFQKEIVDDELLNIGNDLNI</sequence>
<accession>A0A327QFK2</accession>
<feature type="transmembrane region" description="Helical" evidence="1">
    <location>
        <begin position="80"/>
        <end position="99"/>
    </location>
</feature>
<keyword evidence="1" id="KW-0812">Transmembrane</keyword>
<keyword evidence="3" id="KW-1185">Reference proteome</keyword>
<dbReference type="Proteomes" id="UP000249547">
    <property type="component" value="Unassembled WGS sequence"/>
</dbReference>
<feature type="transmembrane region" description="Helical" evidence="1">
    <location>
        <begin position="39"/>
        <end position="68"/>
    </location>
</feature>
<gene>
    <name evidence="2" type="ORF">LX64_03574</name>
</gene>
<evidence type="ECO:0000313" key="3">
    <source>
        <dbReference type="Proteomes" id="UP000249547"/>
    </source>
</evidence>
<dbReference type="RefSeq" id="WP_111598984.1">
    <property type="nucleotide sequence ID" value="NZ_QLLL01000006.1"/>
</dbReference>
<dbReference type="EMBL" id="QLLL01000006">
    <property type="protein sequence ID" value="RAJ02554.1"/>
    <property type="molecule type" value="Genomic_DNA"/>
</dbReference>
<organism evidence="2 3">
    <name type="scientific">Chitinophaga skermanii</name>
    <dbReference type="NCBI Taxonomy" id="331697"/>
    <lineage>
        <taxon>Bacteria</taxon>
        <taxon>Pseudomonadati</taxon>
        <taxon>Bacteroidota</taxon>
        <taxon>Chitinophagia</taxon>
        <taxon>Chitinophagales</taxon>
        <taxon>Chitinophagaceae</taxon>
        <taxon>Chitinophaga</taxon>
    </lineage>
</organism>
<comment type="caution">
    <text evidence="2">The sequence shown here is derived from an EMBL/GenBank/DDBJ whole genome shotgun (WGS) entry which is preliminary data.</text>
</comment>
<feature type="transmembrane region" description="Helical" evidence="1">
    <location>
        <begin position="105"/>
        <end position="129"/>
    </location>
</feature>
<name>A0A327QFK2_9BACT</name>
<evidence type="ECO:0000313" key="2">
    <source>
        <dbReference type="EMBL" id="RAJ02554.1"/>
    </source>
</evidence>
<protein>
    <submittedName>
        <fullName evidence="2">Uncharacterized protein</fullName>
    </submittedName>
</protein>
<proteinExistence type="predicted"/>
<keyword evidence="1" id="KW-1133">Transmembrane helix</keyword>
<reference evidence="2 3" key="1">
    <citation type="submission" date="2018-06" db="EMBL/GenBank/DDBJ databases">
        <title>Genomic Encyclopedia of Archaeal and Bacterial Type Strains, Phase II (KMG-II): from individual species to whole genera.</title>
        <authorList>
            <person name="Goeker M."/>
        </authorList>
    </citation>
    <scope>NUCLEOTIDE SEQUENCE [LARGE SCALE GENOMIC DNA]</scope>
    <source>
        <strain evidence="2 3">DSM 23857</strain>
    </source>
</reference>